<dbReference type="InterPro" id="IPR053185">
    <property type="entry name" value="SET_domain_protein"/>
</dbReference>
<reference evidence="2" key="1">
    <citation type="submission" date="2020-11" db="EMBL/GenBank/DDBJ databases">
        <authorList>
            <consortium name="DOE Joint Genome Institute"/>
            <person name="Ahrendt S."/>
            <person name="Riley R."/>
            <person name="Andreopoulos W."/>
            <person name="Labutti K."/>
            <person name="Pangilinan J."/>
            <person name="Ruiz-Duenas F.J."/>
            <person name="Barrasa J.M."/>
            <person name="Sanchez-Garcia M."/>
            <person name="Camarero S."/>
            <person name="Miyauchi S."/>
            <person name="Serrano A."/>
            <person name="Linde D."/>
            <person name="Babiker R."/>
            <person name="Drula E."/>
            <person name="Ayuso-Fernandez I."/>
            <person name="Pacheco R."/>
            <person name="Padilla G."/>
            <person name="Ferreira P."/>
            <person name="Barriuso J."/>
            <person name="Kellner H."/>
            <person name="Castanera R."/>
            <person name="Alfaro M."/>
            <person name="Ramirez L."/>
            <person name="Pisabarro A.G."/>
            <person name="Kuo A."/>
            <person name="Tritt A."/>
            <person name="Lipzen A."/>
            <person name="He G."/>
            <person name="Yan M."/>
            <person name="Ng V."/>
            <person name="Cullen D."/>
            <person name="Martin F."/>
            <person name="Rosso M.-N."/>
            <person name="Henrissat B."/>
            <person name="Hibbett D."/>
            <person name="Martinez A.T."/>
            <person name="Grigoriev I.V."/>
        </authorList>
    </citation>
    <scope>NUCLEOTIDE SEQUENCE</scope>
    <source>
        <strain evidence="2">CBS 506.95</strain>
    </source>
</reference>
<evidence type="ECO:0000313" key="3">
    <source>
        <dbReference type="Proteomes" id="UP000807306"/>
    </source>
</evidence>
<dbReference type="PANTHER" id="PTHR47332:SF4">
    <property type="entry name" value="SET DOMAIN-CONTAINING PROTEIN 5"/>
    <property type="match status" value="1"/>
</dbReference>
<proteinExistence type="predicted"/>
<gene>
    <name evidence="2" type="ORF">CPB83DRAFT_846383</name>
</gene>
<feature type="domain" description="SET" evidence="1">
    <location>
        <begin position="56"/>
        <end position="225"/>
    </location>
</feature>
<dbReference type="AlphaFoldDB" id="A0A9P6EQ11"/>
<accession>A0A9P6EQ11</accession>
<dbReference type="PANTHER" id="PTHR47332">
    <property type="entry name" value="SET DOMAIN-CONTAINING PROTEIN 5"/>
    <property type="match status" value="1"/>
</dbReference>
<dbReference type="InterPro" id="IPR046341">
    <property type="entry name" value="SET_dom_sf"/>
</dbReference>
<evidence type="ECO:0000259" key="1">
    <source>
        <dbReference type="PROSITE" id="PS50280"/>
    </source>
</evidence>
<protein>
    <recommendedName>
        <fullName evidence="1">SET domain-containing protein</fullName>
    </recommendedName>
</protein>
<evidence type="ECO:0000313" key="2">
    <source>
        <dbReference type="EMBL" id="KAF9532797.1"/>
    </source>
</evidence>
<dbReference type="Proteomes" id="UP000807306">
    <property type="component" value="Unassembled WGS sequence"/>
</dbReference>
<dbReference type="InterPro" id="IPR001214">
    <property type="entry name" value="SET_dom"/>
</dbReference>
<name>A0A9P6EQ11_9AGAR</name>
<dbReference type="SUPFAM" id="SSF82199">
    <property type="entry name" value="SET domain"/>
    <property type="match status" value="1"/>
</dbReference>
<dbReference type="SMART" id="SM00317">
    <property type="entry name" value="SET"/>
    <property type="match status" value="1"/>
</dbReference>
<dbReference type="Pfam" id="PF00856">
    <property type="entry name" value="SET"/>
    <property type="match status" value="1"/>
</dbReference>
<dbReference type="PROSITE" id="PS50280">
    <property type="entry name" value="SET"/>
    <property type="match status" value="1"/>
</dbReference>
<sequence>MSDDEDPDFEGLIFVTVPQPADDDGTTEWLIRGGRTKSNIFHTPGYPAPVPKARLPNMVIVKETAEMGMGLFATCDIKRGELVFAERPLLVSPCFIPEQDFPHLTDEADERERQLFRAEFESYLKLAFQGMSFEKQEAFMSLSNCKSKDSFGPLLGIFSSNGYQIDLDDDSESLDKYGAIGELAARINHSCRPNVRQEFDRASFSLRFYTKKDIKAGDELFYCYCNIRGTAAERQAFLNPSYGFVCVCPSCVNATLASDELHSGFASEASRLGDLFPENKREKEAVDRTVLESMIELEKRMIEEGLEGEFSFDQLLLIIGMGYKSLGMLAEGESYTKRCPKTRFDGPEASEDDA</sequence>
<comment type="caution">
    <text evidence="2">The sequence shown here is derived from an EMBL/GenBank/DDBJ whole genome shotgun (WGS) entry which is preliminary data.</text>
</comment>
<dbReference type="EMBL" id="MU157830">
    <property type="protein sequence ID" value="KAF9532797.1"/>
    <property type="molecule type" value="Genomic_DNA"/>
</dbReference>
<dbReference type="CDD" id="cd20071">
    <property type="entry name" value="SET_SMYD"/>
    <property type="match status" value="1"/>
</dbReference>
<keyword evidence="3" id="KW-1185">Reference proteome</keyword>
<dbReference type="Gene3D" id="2.170.270.10">
    <property type="entry name" value="SET domain"/>
    <property type="match status" value="1"/>
</dbReference>
<organism evidence="2 3">
    <name type="scientific">Crepidotus variabilis</name>
    <dbReference type="NCBI Taxonomy" id="179855"/>
    <lineage>
        <taxon>Eukaryota</taxon>
        <taxon>Fungi</taxon>
        <taxon>Dikarya</taxon>
        <taxon>Basidiomycota</taxon>
        <taxon>Agaricomycotina</taxon>
        <taxon>Agaricomycetes</taxon>
        <taxon>Agaricomycetidae</taxon>
        <taxon>Agaricales</taxon>
        <taxon>Agaricineae</taxon>
        <taxon>Crepidotaceae</taxon>
        <taxon>Crepidotus</taxon>
    </lineage>
</organism>
<dbReference type="OrthoDB" id="5945798at2759"/>